<organism evidence="3 4">
    <name type="scientific">Gossypium arboreum</name>
    <name type="common">Tree cotton</name>
    <name type="synonym">Gossypium nanking</name>
    <dbReference type="NCBI Taxonomy" id="29729"/>
    <lineage>
        <taxon>Eukaryota</taxon>
        <taxon>Viridiplantae</taxon>
        <taxon>Streptophyta</taxon>
        <taxon>Embryophyta</taxon>
        <taxon>Tracheophyta</taxon>
        <taxon>Spermatophyta</taxon>
        <taxon>Magnoliopsida</taxon>
        <taxon>eudicotyledons</taxon>
        <taxon>Gunneridae</taxon>
        <taxon>Pentapetalae</taxon>
        <taxon>rosids</taxon>
        <taxon>malvids</taxon>
        <taxon>Malvales</taxon>
        <taxon>Malvaceae</taxon>
        <taxon>Malvoideae</taxon>
        <taxon>Gossypium</taxon>
    </lineage>
</organism>
<name>A0ABR0MF09_GOSAR</name>
<dbReference type="CDD" id="cd06222">
    <property type="entry name" value="RNase_H_like"/>
    <property type="match status" value="1"/>
</dbReference>
<proteinExistence type="predicted"/>
<dbReference type="PANTHER" id="PTHR47723">
    <property type="entry name" value="OS05G0353850 PROTEIN"/>
    <property type="match status" value="1"/>
</dbReference>
<dbReference type="InterPro" id="IPR002156">
    <property type="entry name" value="RNaseH_domain"/>
</dbReference>
<dbReference type="InterPro" id="IPR036397">
    <property type="entry name" value="RNaseH_sf"/>
</dbReference>
<dbReference type="InterPro" id="IPR012337">
    <property type="entry name" value="RNaseH-like_sf"/>
</dbReference>
<dbReference type="PANTHER" id="PTHR47723:SF19">
    <property type="entry name" value="POLYNUCLEOTIDYL TRANSFERASE, RIBONUCLEASE H-LIKE SUPERFAMILY PROTEIN"/>
    <property type="match status" value="1"/>
</dbReference>
<comment type="caution">
    <text evidence="3">The sequence shown here is derived from an EMBL/GenBank/DDBJ whole genome shotgun (WGS) entry which is preliminary data.</text>
</comment>
<evidence type="ECO:0000313" key="4">
    <source>
        <dbReference type="Proteomes" id="UP001358586"/>
    </source>
</evidence>
<dbReference type="InterPro" id="IPR053151">
    <property type="entry name" value="RNase_H-like"/>
</dbReference>
<dbReference type="InterPro" id="IPR026960">
    <property type="entry name" value="RVT-Znf"/>
</dbReference>
<dbReference type="InterPro" id="IPR044730">
    <property type="entry name" value="RNase_H-like_dom_plant"/>
</dbReference>
<dbReference type="EMBL" id="JARKNE010000013">
    <property type="protein sequence ID" value="KAK5771808.1"/>
    <property type="molecule type" value="Genomic_DNA"/>
</dbReference>
<accession>A0ABR0MF09</accession>
<evidence type="ECO:0000259" key="1">
    <source>
        <dbReference type="Pfam" id="PF13456"/>
    </source>
</evidence>
<gene>
    <name evidence="3" type="ORF">PVK06_048052</name>
</gene>
<feature type="domain" description="Reverse transcriptase zinc-binding" evidence="2">
    <location>
        <begin position="586"/>
        <end position="671"/>
    </location>
</feature>
<keyword evidence="4" id="KW-1185">Reference proteome</keyword>
<sequence length="922" mass="106447">MGQVTPCGGYQFLRRHLDWLEELLPRSILVAFVYENPDKVKRKTLWKDLSRSIPFGDEPWMAIGDFNAILSPDDKKDDHSRGHRYCVVTHLPRIKSDHRPLLLNRPLRFLDRWLKHHSFSDFVKENWNYDGNMINAIASFTDRLKNWNKCVYGCISQQKRNLMHKLSKVQNVVDLSGSKSLRHLELEIREGLESILYHEEILYKQKSRCEWLKLGDRNTSYFHRRTIQRRKFNKNTALRDADGEWVFDQDALKREAVNFFQKLYGEVPGTLGNLPQSAFLGLKAEDVDFLGRIVTNEEIKATLFDMVLSKPLVAMVFKLVFFRINGILLERTYVVLWNGVPTQKFKPVRGIHQGCPLSSYLFVLCMEWLGHRFHSSISVKEWADVVHSDFLMKFLSNFCEISGHKVNARKTNVFFSKGVSTSSRSEINDILGFQEVDDLGHYLGVPLFHKRVTKCILEFLVEKVRSRLSSWDANVFLLLEGAVARAWPLLCNLMIWSIGDGTTVRCWEDSWVLDKGPLKNYALRNGSFDPNTTVSEMVLPNGDWNLNLFKLWLPENIVERIISIPSPMIQAGPDCFSWLRTTSGIFSVKSAYYALKEDSWYPQELKWKMIWKIPSPHRVKHFIWLILKQRLLTNSEKVRRGIEHGASCLSCGHSMEDTLHIFRDCPYTKEILHQLIPASQLRNFFSILLSVWLISNLQLHSLNRQSDCSWPYLFGIILWRLWKNQNSIMFQGNGLCPRDVINASYSWAKHFLYTSTEEMGSQPIQHSFQQNPGMYVFLNTDGAVHSVSGLSAVGGVLRNNKGEWILGFNCFLGKCSPVNVELWGLLDGLRIAQKQGYNKVIIRLDNLENFILVCESKAVVSKNPLIKRIQQILASKDHWHLNYIPRETNWVADALAKMALSSGILSGLKTFCKKKTLLIIPS</sequence>
<dbReference type="Pfam" id="PF13966">
    <property type="entry name" value="zf-RVT"/>
    <property type="match status" value="1"/>
</dbReference>
<evidence type="ECO:0008006" key="5">
    <source>
        <dbReference type="Google" id="ProtNLM"/>
    </source>
</evidence>
<reference evidence="3 4" key="1">
    <citation type="submission" date="2023-03" db="EMBL/GenBank/DDBJ databases">
        <title>WGS of Gossypium arboreum.</title>
        <authorList>
            <person name="Yu D."/>
        </authorList>
    </citation>
    <scope>NUCLEOTIDE SEQUENCE [LARGE SCALE GENOMIC DNA]</scope>
    <source>
        <tissue evidence="3">Leaf</tissue>
    </source>
</reference>
<evidence type="ECO:0000313" key="3">
    <source>
        <dbReference type="EMBL" id="KAK5771808.1"/>
    </source>
</evidence>
<protein>
    <recommendedName>
        <fullName evidence="5">Reverse transcriptase</fullName>
    </recommendedName>
</protein>
<dbReference type="Gene3D" id="3.30.420.10">
    <property type="entry name" value="Ribonuclease H-like superfamily/Ribonuclease H"/>
    <property type="match status" value="1"/>
</dbReference>
<evidence type="ECO:0000259" key="2">
    <source>
        <dbReference type="Pfam" id="PF13966"/>
    </source>
</evidence>
<dbReference type="Pfam" id="PF13456">
    <property type="entry name" value="RVT_3"/>
    <property type="match status" value="1"/>
</dbReference>
<feature type="domain" description="RNase H type-1" evidence="1">
    <location>
        <begin position="779"/>
        <end position="899"/>
    </location>
</feature>
<dbReference type="Proteomes" id="UP001358586">
    <property type="component" value="Chromosome 13"/>
</dbReference>
<dbReference type="SUPFAM" id="SSF53098">
    <property type="entry name" value="Ribonuclease H-like"/>
    <property type="match status" value="1"/>
</dbReference>